<evidence type="ECO:0000259" key="5">
    <source>
        <dbReference type="Pfam" id="PF00849"/>
    </source>
</evidence>
<keyword evidence="3" id="KW-0949">S-adenosyl-L-methionine</keyword>
<accession>A0A0F6SFM9</accession>
<dbReference type="AlphaFoldDB" id="A0A0F6SFM9"/>
<dbReference type="GO" id="GO:0009982">
    <property type="term" value="F:pseudouridine synthase activity"/>
    <property type="evidence" value="ECO:0007669"/>
    <property type="project" value="InterPro"/>
</dbReference>
<evidence type="ECO:0000256" key="3">
    <source>
        <dbReference type="ARBA" id="ARBA00022691"/>
    </source>
</evidence>
<dbReference type="GO" id="GO:0140098">
    <property type="term" value="F:catalytic activity, acting on RNA"/>
    <property type="evidence" value="ECO:0007669"/>
    <property type="project" value="UniProtKB-ARBA"/>
</dbReference>
<reference evidence="7 8" key="1">
    <citation type="submission" date="2015-03" db="EMBL/GenBank/DDBJ databases">
        <title>Genome assembly of Sandaracinus amylolyticus DSM 53668.</title>
        <authorList>
            <person name="Sharma G."/>
            <person name="Subramanian S."/>
        </authorList>
    </citation>
    <scope>NUCLEOTIDE SEQUENCE [LARGE SCALE GENOMIC DNA]</scope>
    <source>
        <strain evidence="7 8">DSM 53668</strain>
    </source>
</reference>
<dbReference type="InterPro" id="IPR029063">
    <property type="entry name" value="SAM-dependent_MTases_sf"/>
</dbReference>
<dbReference type="STRING" id="927083.DB32_004373"/>
<keyword evidence="1 7" id="KW-0489">Methyltransferase</keyword>
<dbReference type="CDD" id="cd02440">
    <property type="entry name" value="AdoMet_MTases"/>
    <property type="match status" value="1"/>
</dbReference>
<evidence type="ECO:0000256" key="2">
    <source>
        <dbReference type="ARBA" id="ARBA00022679"/>
    </source>
</evidence>
<dbReference type="OrthoDB" id="9805492at2"/>
<proteinExistence type="predicted"/>
<protein>
    <submittedName>
        <fullName evidence="7">23S rRNA (Guanine-N-2-)-methyltransferase rlmL</fullName>
    </submittedName>
</protein>
<feature type="region of interest" description="Disordered" evidence="4">
    <location>
        <begin position="546"/>
        <end position="566"/>
    </location>
</feature>
<dbReference type="SUPFAM" id="SSF53335">
    <property type="entry name" value="S-adenosyl-L-methionine-dependent methyltransferases"/>
    <property type="match status" value="1"/>
</dbReference>
<name>A0A0F6SFM9_9BACT</name>
<dbReference type="InterPro" id="IPR019614">
    <property type="entry name" value="SAM-dep_methyl-trfase"/>
</dbReference>
<dbReference type="CDD" id="cd02869">
    <property type="entry name" value="PseudoU_synth_RluA_like"/>
    <property type="match status" value="1"/>
</dbReference>
<dbReference type="SUPFAM" id="SSF55120">
    <property type="entry name" value="Pseudouridine synthase"/>
    <property type="match status" value="1"/>
</dbReference>
<dbReference type="Pfam" id="PF10672">
    <property type="entry name" value="Methyltrans_SAM"/>
    <property type="match status" value="1"/>
</dbReference>
<feature type="domain" description="Pseudouridine synthase RsuA/RluA-like" evidence="5">
    <location>
        <begin position="29"/>
        <end position="181"/>
    </location>
</feature>
<dbReference type="GO" id="GO:0003723">
    <property type="term" value="F:RNA binding"/>
    <property type="evidence" value="ECO:0007669"/>
    <property type="project" value="InterPro"/>
</dbReference>
<keyword evidence="2 7" id="KW-0808">Transferase</keyword>
<dbReference type="InterPro" id="IPR006145">
    <property type="entry name" value="PsdUridine_synth_RsuA/RluA"/>
</dbReference>
<evidence type="ECO:0000313" key="7">
    <source>
        <dbReference type="EMBL" id="AKF07224.1"/>
    </source>
</evidence>
<dbReference type="Gene3D" id="3.30.750.80">
    <property type="entry name" value="RNA methyltransferase domain (HRMD) like"/>
    <property type="match status" value="1"/>
</dbReference>
<dbReference type="InterPro" id="IPR020103">
    <property type="entry name" value="PsdUridine_synth_cat_dom_sf"/>
</dbReference>
<evidence type="ECO:0000313" key="8">
    <source>
        <dbReference type="Proteomes" id="UP000034883"/>
    </source>
</evidence>
<dbReference type="GO" id="GO:0001522">
    <property type="term" value="P:pseudouridine synthesis"/>
    <property type="evidence" value="ECO:0007669"/>
    <property type="project" value="InterPro"/>
</dbReference>
<dbReference type="Pfam" id="PF00849">
    <property type="entry name" value="PseudoU_synth_2"/>
    <property type="match status" value="1"/>
</dbReference>
<dbReference type="GO" id="GO:0008168">
    <property type="term" value="F:methyltransferase activity"/>
    <property type="evidence" value="ECO:0007669"/>
    <property type="project" value="UniProtKB-KW"/>
</dbReference>
<evidence type="ECO:0000259" key="6">
    <source>
        <dbReference type="Pfam" id="PF10672"/>
    </source>
</evidence>
<keyword evidence="8" id="KW-1185">Reference proteome</keyword>
<dbReference type="KEGG" id="samy:DB32_004373"/>
<sequence length="566" mass="61933">MSVEPLDRALRERVFAWLDPRWIVHEDEDVIAIDKPSGVPTQEAREGAQDDLPTRLARFLEQRDGVDEAYVGVHQRLDKDTSGVLLYAKSRAANVELAPQFTHHAVRKIYLACVDGWRHGARTTFRDQLGPLRGGRVEVVKDGGKHAVTHASVIERRGSRALLEITIETGRTHQIRAQLAHHGAPIAGDRIYEGAPAPRLMLHASELELVHPRWERPFRVNAPPPRALDACLDGRGIAFEDALDVAVQRRFALGRAALRDAESRTTAFRLVNEAGDGAPGVAVDLYADWALLHTYDASIDERATVHALDGLGVRGVYVKRRPRQANVMDDEARAEFAPREPVLGAAAPEEFVVREHGMRFLVRLGDGMSTGLFLDQREHRARVRATSAGARVLNLFSYTCGFTVAAVAGGAVSSTSVDASGVALDRGRANLDLAGADRDAHRTVRADVFEWLARAAKRGEQYDLVCCDPPTYSTAKGRSGKTQRWSSGKQWRALAAACLRVLAPGGTLLATSNDRRMTQRALRAEVHEGARDAGVTLASLRDLGPPEDFPFAPEDGPHLKGVIATR</sequence>
<dbReference type="EMBL" id="CP011125">
    <property type="protein sequence ID" value="AKF07224.1"/>
    <property type="molecule type" value="Genomic_DNA"/>
</dbReference>
<dbReference type="PANTHER" id="PTHR43042:SF3">
    <property type="entry name" value="RIBOSOMAL RNA LARGE SUBUNIT METHYLTRANSFERASE YWBD-RELATED"/>
    <property type="match status" value="1"/>
</dbReference>
<feature type="domain" description="S-adenosylmethionine-dependent methyltransferase" evidence="6">
    <location>
        <begin position="349"/>
        <end position="550"/>
    </location>
</feature>
<gene>
    <name evidence="7" type="ORF">DB32_004373</name>
</gene>
<organism evidence="7 8">
    <name type="scientific">Sandaracinus amylolyticus</name>
    <dbReference type="NCBI Taxonomy" id="927083"/>
    <lineage>
        <taxon>Bacteria</taxon>
        <taxon>Pseudomonadati</taxon>
        <taxon>Myxococcota</taxon>
        <taxon>Polyangia</taxon>
        <taxon>Polyangiales</taxon>
        <taxon>Sandaracinaceae</taxon>
        <taxon>Sandaracinus</taxon>
    </lineage>
</organism>
<dbReference type="GO" id="GO:0006396">
    <property type="term" value="P:RNA processing"/>
    <property type="evidence" value="ECO:0007669"/>
    <property type="project" value="UniProtKB-ARBA"/>
</dbReference>
<dbReference type="RefSeq" id="WP_053234507.1">
    <property type="nucleotide sequence ID" value="NZ_CP011125.1"/>
</dbReference>
<dbReference type="Proteomes" id="UP000034883">
    <property type="component" value="Chromosome"/>
</dbReference>
<dbReference type="Gene3D" id="3.30.2350.10">
    <property type="entry name" value="Pseudouridine synthase"/>
    <property type="match status" value="1"/>
</dbReference>
<evidence type="ECO:0000256" key="4">
    <source>
        <dbReference type="SAM" id="MobiDB-lite"/>
    </source>
</evidence>
<dbReference type="GO" id="GO:0032259">
    <property type="term" value="P:methylation"/>
    <property type="evidence" value="ECO:0007669"/>
    <property type="project" value="UniProtKB-KW"/>
</dbReference>
<evidence type="ECO:0000256" key="1">
    <source>
        <dbReference type="ARBA" id="ARBA00022603"/>
    </source>
</evidence>
<dbReference type="PANTHER" id="PTHR43042">
    <property type="entry name" value="SAM-DEPENDENT METHYLTRANSFERASE"/>
    <property type="match status" value="1"/>
</dbReference>
<dbReference type="Gene3D" id="3.40.50.150">
    <property type="entry name" value="Vaccinia Virus protein VP39"/>
    <property type="match status" value="1"/>
</dbReference>